<feature type="compositionally biased region" description="Low complexity" evidence="2">
    <location>
        <begin position="342"/>
        <end position="359"/>
    </location>
</feature>
<feature type="region of interest" description="Disordered" evidence="2">
    <location>
        <begin position="908"/>
        <end position="941"/>
    </location>
</feature>
<evidence type="ECO:0000313" key="4">
    <source>
        <dbReference type="Proteomes" id="UP000001064"/>
    </source>
</evidence>
<dbReference type="OMA" id="KRRIKDW"/>
<accession>F0ZIT9</accession>
<dbReference type="KEGG" id="dpp:DICPUDRAFT_32310"/>
<feature type="region of interest" description="Disordered" evidence="2">
    <location>
        <begin position="625"/>
        <end position="659"/>
    </location>
</feature>
<protein>
    <submittedName>
        <fullName evidence="3">Uncharacterized protein</fullName>
    </submittedName>
</protein>
<sequence length="1267" mass="142019">MEAIVTKVLKKYFKLFIKNFKSDNFSMSLLKGEGTLVDLDLNEAIIQELLLIPPQFQVTHASCDSLSAKIPWTSFKNTPIVISLQTININLKEPEVIEPFLSQLKKFKSKNKGKRNEITENLQIEVKNLNLNIASLHGDTLKIEIKDIVIQSTNQNFQPGDLASIKTIDKELGVESLHKLITASSISIKIQDFGGMTKTILDNLPLKVLYSSKRRIKDWIQVSAKIEVLLKSLNLKWTLSEYHTLNDLINGFQATLARAIPASSPSQPSESYRKKLKSSLSFSSSKKKNKEKSELASTNSNNLTPLNVTPMSQSNNQAFTNESTSPMVVNKHLQQVLDSPQSSSSVTSSSSSVTSSTGNNSGGTGSSPINMSTDTINNDLPPPPKHSDFSYEFHIERFQLEILDNFAQEDSGFRFKSEGLHCAFTSANTLSKPINPETSQPYYTLPIRETILSVLFNSLTVHEMASFKSNQIKTELCNTNTVAGSGKQYNKAITSISSDTIVERVNINSYSGPCLLKGNLMFRRPITTAENPDPLKNLVGPPLVGLELNLNLNDLKIYGDRKCWKTLISYLMPPESDIESDLESEASGTDFNVQQRVLDLDGISDTTTTTTQSPTKNIVTSIVHVDTEDSNSTDESTTAPTTGSQTDPSKSHHHKSIVEKSKKKINTFKKKLKLSSNWKNQIKILLKASNTQVTLPEEKNDDQIFKGLRLIVSLGSFVMCNHSDWKSVPFLLDGLQLIDKFAQLDPVSHFGLDHRFSFQMENITLSAIDVEHDNKKTIILDPATISLFLRISRSQTLLNKHQKRIPKIDLALISSDFKFNLTTQHSELLDFIANKYLSPKKLKSLLKARISKEAKKRLKSLEEKKLDKTLTIKNKVEKTLQEYYWNAFISIQNGDFHLPLQHFLEPKEDKEGEGEVGTNDDGTSESISLTDSPISNSSTSIGPPPVASIIGTIVKDLKTSIIPDDLMTTPNGNNVKLPEILSQIKVQNLGIALQNNNLGQTIVFKIGSFEAYGIDHPKLSTSTILRPLPIPDDEVIPATNQDNTNLLITYKRRQQINSESAGNAILVDKEIEEWVTDVWVKLQGTQVRVMKKRFPQGYQKPKVSRKKIKMPDIKNFITKVVGMVERKRGKIKNIHKNIKKVNMNIKWGVELGNCEILLGEKSKVLGSSGVLDDFTIDPNYQPKGIIKITDTNRKVNAQAYRDIEDELLKKNQNLTENIMVDQEKDEYIKSLLKQIETLKQENDIASKDYKVLEEKYIKTKMDLAELQ</sequence>
<organism evidence="3 4">
    <name type="scientific">Dictyostelium purpureum</name>
    <name type="common">Slime mold</name>
    <dbReference type="NCBI Taxonomy" id="5786"/>
    <lineage>
        <taxon>Eukaryota</taxon>
        <taxon>Amoebozoa</taxon>
        <taxon>Evosea</taxon>
        <taxon>Eumycetozoa</taxon>
        <taxon>Dictyostelia</taxon>
        <taxon>Dictyosteliales</taxon>
        <taxon>Dictyosteliaceae</taxon>
        <taxon>Dictyostelium</taxon>
    </lineage>
</organism>
<dbReference type="InParanoid" id="F0ZIT9"/>
<dbReference type="PANTHER" id="PTHR22774:SF11">
    <property type="entry name" value="CHOREIN N-TERMINAL DOMAIN-CONTAINING PROTEIN"/>
    <property type="match status" value="1"/>
</dbReference>
<dbReference type="GeneID" id="10501213"/>
<feature type="region of interest" description="Disordered" evidence="2">
    <location>
        <begin position="336"/>
        <end position="388"/>
    </location>
</feature>
<dbReference type="EMBL" id="GL871036">
    <property type="protein sequence ID" value="EGC36147.1"/>
    <property type="molecule type" value="Genomic_DNA"/>
</dbReference>
<dbReference type="OrthoDB" id="43807at2759"/>
<reference evidence="4" key="1">
    <citation type="journal article" date="2011" name="Genome Biol.">
        <title>Comparative genomics of the social amoebae Dictyostelium discoideum and Dictyostelium purpureum.</title>
        <authorList>
            <consortium name="US DOE Joint Genome Institute (JGI-PGF)"/>
            <person name="Sucgang R."/>
            <person name="Kuo A."/>
            <person name="Tian X."/>
            <person name="Salerno W."/>
            <person name="Parikh A."/>
            <person name="Feasley C.L."/>
            <person name="Dalin E."/>
            <person name="Tu H."/>
            <person name="Huang E."/>
            <person name="Barry K."/>
            <person name="Lindquist E."/>
            <person name="Shapiro H."/>
            <person name="Bruce D."/>
            <person name="Schmutz J."/>
            <person name="Salamov A."/>
            <person name="Fey P."/>
            <person name="Gaudet P."/>
            <person name="Anjard C."/>
            <person name="Babu M.M."/>
            <person name="Basu S."/>
            <person name="Bushmanova Y."/>
            <person name="van der Wel H."/>
            <person name="Katoh-Kurasawa M."/>
            <person name="Dinh C."/>
            <person name="Coutinho P.M."/>
            <person name="Saito T."/>
            <person name="Elias M."/>
            <person name="Schaap P."/>
            <person name="Kay R.R."/>
            <person name="Henrissat B."/>
            <person name="Eichinger L."/>
            <person name="Rivero F."/>
            <person name="Putnam N.H."/>
            <person name="West C.M."/>
            <person name="Loomis W.F."/>
            <person name="Chisholm R.L."/>
            <person name="Shaulsky G."/>
            <person name="Strassmann J.E."/>
            <person name="Queller D.C."/>
            <person name="Kuspa A."/>
            <person name="Grigoriev I.V."/>
        </authorList>
    </citation>
    <scope>NUCLEOTIDE SEQUENCE [LARGE SCALE GENOMIC DNA]</scope>
    <source>
        <strain evidence="4">QSDP1</strain>
    </source>
</reference>
<keyword evidence="1" id="KW-0175">Coiled coil</keyword>
<keyword evidence="4" id="KW-1185">Reference proteome</keyword>
<feature type="region of interest" description="Disordered" evidence="2">
    <location>
        <begin position="262"/>
        <end position="320"/>
    </location>
</feature>
<feature type="compositionally biased region" description="Polar residues" evidence="2">
    <location>
        <begin position="639"/>
        <end position="648"/>
    </location>
</feature>
<evidence type="ECO:0000313" key="3">
    <source>
        <dbReference type="EMBL" id="EGC36147.1"/>
    </source>
</evidence>
<dbReference type="RefSeq" id="XP_003287340.1">
    <property type="nucleotide sequence ID" value="XM_003287292.1"/>
</dbReference>
<dbReference type="InterPro" id="IPR026728">
    <property type="entry name" value="BLTP3A/B"/>
</dbReference>
<feature type="compositionally biased region" description="Polar residues" evidence="2">
    <location>
        <begin position="298"/>
        <end position="320"/>
    </location>
</feature>
<dbReference type="Proteomes" id="UP000001064">
    <property type="component" value="Unassembled WGS sequence"/>
</dbReference>
<dbReference type="AlphaFoldDB" id="F0ZIT9"/>
<dbReference type="Pfam" id="PF24917">
    <property type="entry name" value="BLTP3A_B"/>
    <property type="match status" value="1"/>
</dbReference>
<dbReference type="eggNOG" id="KOG2955">
    <property type="taxonomic scope" value="Eukaryota"/>
</dbReference>
<feature type="compositionally biased region" description="Polar residues" evidence="2">
    <location>
        <begin position="368"/>
        <end position="378"/>
    </location>
</feature>
<evidence type="ECO:0000256" key="2">
    <source>
        <dbReference type="SAM" id="MobiDB-lite"/>
    </source>
</evidence>
<proteinExistence type="predicted"/>
<feature type="coiled-coil region" evidence="1">
    <location>
        <begin position="1197"/>
        <end position="1255"/>
    </location>
</feature>
<name>F0ZIT9_DICPU</name>
<feature type="compositionally biased region" description="Polar residues" evidence="2">
    <location>
        <begin position="920"/>
        <end position="941"/>
    </location>
</feature>
<gene>
    <name evidence="3" type="ORF">DICPUDRAFT_32310</name>
</gene>
<evidence type="ECO:0000256" key="1">
    <source>
        <dbReference type="SAM" id="Coils"/>
    </source>
</evidence>
<dbReference type="FunCoup" id="F0ZIT9">
    <property type="interactions" value="743"/>
</dbReference>
<dbReference type="PANTHER" id="PTHR22774">
    <property type="entry name" value="CHOREIN N-TERMINAL DOMAIN-CONTAINING PROTEIN"/>
    <property type="match status" value="1"/>
</dbReference>
<dbReference type="VEuPathDB" id="AmoebaDB:DICPUDRAFT_32310"/>